<evidence type="ECO:0000313" key="1">
    <source>
        <dbReference type="EMBL" id="KRG79602.1"/>
    </source>
</evidence>
<dbReference type="EMBL" id="LDJM01000002">
    <property type="protein sequence ID" value="KRG79602.1"/>
    <property type="molecule type" value="Genomic_DNA"/>
</dbReference>
<dbReference type="AlphaFoldDB" id="A0A0R0DLH5"/>
<keyword evidence="2" id="KW-1185">Reference proteome</keyword>
<dbReference type="Proteomes" id="UP000050956">
    <property type="component" value="Unassembled WGS sequence"/>
</dbReference>
<comment type="caution">
    <text evidence="1">The sequence shown here is derived from an EMBL/GenBank/DDBJ whole genome shotgun (WGS) entry which is preliminary data.</text>
</comment>
<organism evidence="1 2">
    <name type="scientific">Stenotrophomonas ginsengisoli</name>
    <dbReference type="NCBI Taxonomy" id="336566"/>
    <lineage>
        <taxon>Bacteria</taxon>
        <taxon>Pseudomonadati</taxon>
        <taxon>Pseudomonadota</taxon>
        <taxon>Gammaproteobacteria</taxon>
        <taxon>Lysobacterales</taxon>
        <taxon>Lysobacteraceae</taxon>
        <taxon>Stenotrophomonas</taxon>
    </lineage>
</organism>
<proteinExistence type="predicted"/>
<name>A0A0R0DLH5_9GAMM</name>
<dbReference type="RefSeq" id="WP_057636250.1">
    <property type="nucleotide sequence ID" value="NZ_LDJM01000002.1"/>
</dbReference>
<protein>
    <submittedName>
        <fullName evidence="1">Uncharacterized protein</fullName>
    </submittedName>
</protein>
<gene>
    <name evidence="1" type="ORF">ABB30_00325</name>
</gene>
<dbReference type="OrthoDB" id="6035717at2"/>
<sequence>MDTTPPPLIPRAICHWNDQPYRLTEAQLGAFVDEHIPALIWDFDIQAERIDPDDVLLDEDDLPPDSLHLRVHDCPAFHSGPGEVTRWNDIAGKHIALTGEDEPEVLVYTGEHLGLTDGAFELREIDGRLWIHLHGHCDGMHGPARIVLDAPLDFGTIACGRSDEAHARARIASVVDPAHYTFESDRYGVARFRPIGGR</sequence>
<accession>A0A0R0DLH5</accession>
<dbReference type="PATRIC" id="fig|336566.3.peg.1029"/>
<reference evidence="1 2" key="1">
    <citation type="submission" date="2015-05" db="EMBL/GenBank/DDBJ databases">
        <title>Genome sequencing and analysis of members of genus Stenotrophomonas.</title>
        <authorList>
            <person name="Patil P.P."/>
            <person name="Midha S."/>
            <person name="Patil P.B."/>
        </authorList>
    </citation>
    <scope>NUCLEOTIDE SEQUENCE [LARGE SCALE GENOMIC DNA]</scope>
    <source>
        <strain evidence="1 2">DSM 24757</strain>
    </source>
</reference>
<evidence type="ECO:0000313" key="2">
    <source>
        <dbReference type="Proteomes" id="UP000050956"/>
    </source>
</evidence>